<protein>
    <submittedName>
        <fullName evidence="2">Uncharacterized protein</fullName>
    </submittedName>
</protein>
<name>A0A2T3IY96_9GAMM</name>
<proteinExistence type="predicted"/>
<keyword evidence="1" id="KW-0472">Membrane</keyword>
<keyword evidence="1" id="KW-1133">Transmembrane helix</keyword>
<evidence type="ECO:0000256" key="1">
    <source>
        <dbReference type="SAM" id="Phobius"/>
    </source>
</evidence>
<organism evidence="2 3">
    <name type="scientific">Photobacterium lutimaris</name>
    <dbReference type="NCBI Taxonomy" id="388278"/>
    <lineage>
        <taxon>Bacteria</taxon>
        <taxon>Pseudomonadati</taxon>
        <taxon>Pseudomonadota</taxon>
        <taxon>Gammaproteobacteria</taxon>
        <taxon>Vibrionales</taxon>
        <taxon>Vibrionaceae</taxon>
        <taxon>Photobacterium</taxon>
    </lineage>
</organism>
<dbReference type="EMBL" id="PYMH01000005">
    <property type="protein sequence ID" value="PSU33553.1"/>
    <property type="molecule type" value="Genomic_DNA"/>
</dbReference>
<dbReference type="Proteomes" id="UP000241222">
    <property type="component" value="Unassembled WGS sequence"/>
</dbReference>
<feature type="transmembrane region" description="Helical" evidence="1">
    <location>
        <begin position="38"/>
        <end position="56"/>
    </location>
</feature>
<keyword evidence="1" id="KW-0812">Transmembrane</keyword>
<keyword evidence="3" id="KW-1185">Reference proteome</keyword>
<comment type="caution">
    <text evidence="2">The sequence shown here is derived from an EMBL/GenBank/DDBJ whole genome shotgun (WGS) entry which is preliminary data.</text>
</comment>
<evidence type="ECO:0000313" key="3">
    <source>
        <dbReference type="Proteomes" id="UP000241222"/>
    </source>
</evidence>
<dbReference type="RefSeq" id="WP_107349188.1">
    <property type="nucleotide sequence ID" value="NZ_PYMH01000005.1"/>
</dbReference>
<evidence type="ECO:0000313" key="2">
    <source>
        <dbReference type="EMBL" id="PSU33553.1"/>
    </source>
</evidence>
<accession>A0A2T3IY96</accession>
<sequence>MSKLYDTWHVAVHTLIPVCVFIIFFTALFKKWKRRKQVMILFFCVMLISFFSLLFLKRMIRNELSEQLSEYSFIVGSTLEVDEKRLISALKNQIYISTNKTRPVDRTTLRIVIHSGEVELWISRDSDNPNIYWIYHPKYSYSRSNEIGKIQVR</sequence>
<gene>
    <name evidence="2" type="ORF">C9I99_12305</name>
</gene>
<dbReference type="AlphaFoldDB" id="A0A2T3IY96"/>
<reference evidence="2 3" key="1">
    <citation type="submission" date="2018-03" db="EMBL/GenBank/DDBJ databases">
        <title>Whole genome sequencing of Histamine producing bacteria.</title>
        <authorList>
            <person name="Butler K."/>
        </authorList>
    </citation>
    <scope>NUCLEOTIDE SEQUENCE [LARGE SCALE GENOMIC DNA]</scope>
    <source>
        <strain evidence="2 3">JCM 13586</strain>
    </source>
</reference>
<dbReference type="OrthoDB" id="5894501at2"/>
<feature type="transmembrane region" description="Helical" evidence="1">
    <location>
        <begin position="12"/>
        <end position="29"/>
    </location>
</feature>